<organism evidence="2">
    <name type="scientific">Saccharum officinarum</name>
    <name type="common">Sugarcane</name>
    <dbReference type="NCBI Taxonomy" id="4547"/>
    <lineage>
        <taxon>Eukaryota</taxon>
        <taxon>Viridiplantae</taxon>
        <taxon>Streptophyta</taxon>
        <taxon>Embryophyta</taxon>
        <taxon>Tracheophyta</taxon>
        <taxon>Spermatophyta</taxon>
        <taxon>Magnoliopsida</taxon>
        <taxon>Liliopsida</taxon>
        <taxon>Poales</taxon>
        <taxon>Poaceae</taxon>
        <taxon>PACMAD clade</taxon>
        <taxon>Panicoideae</taxon>
        <taxon>Andropogonodae</taxon>
        <taxon>Andropogoneae</taxon>
        <taxon>Saccharinae</taxon>
        <taxon>Saccharum</taxon>
        <taxon>Saccharum officinarum species complex</taxon>
    </lineage>
</organism>
<feature type="compositionally biased region" description="Polar residues" evidence="1">
    <location>
        <begin position="33"/>
        <end position="44"/>
    </location>
</feature>
<evidence type="ECO:0000313" key="2">
    <source>
        <dbReference type="EMBL" id="AWA44638.1"/>
    </source>
</evidence>
<protein>
    <submittedName>
        <fullName evidence="2">Uncharacterized protein</fullName>
    </submittedName>
</protein>
<accession>A0A678T689</accession>
<sequence>MASRLFKAVGVGATMLRLSLIARGECRLRSSVSASTVWRGTTSPPGVPPRPVASSVSARGTGRGTASFVDRPGAFPRTECGSLQGAIFGVVPPVATNS</sequence>
<gene>
    <name evidence="2" type="ORF">SO141L21_000006</name>
</gene>
<reference evidence="2" key="1">
    <citation type="submission" date="2018-04" db="EMBL/GenBank/DDBJ databases">
        <title>Comparative Analysis of Homologous Sequences of Saccharum officinarum and Saccharum spontaneum Reveals Independent Polyploidization Events.</title>
        <authorList>
            <person name="Sharma A."/>
            <person name="Song J."/>
            <person name="Lin Q."/>
            <person name="Singh R."/>
            <person name="Ramos N."/>
            <person name="Wang K."/>
            <person name="Zhang J."/>
            <person name="Ming R."/>
            <person name="Yu Q."/>
        </authorList>
    </citation>
    <scope>NUCLEOTIDE SEQUENCE</scope>
</reference>
<proteinExistence type="predicted"/>
<feature type="region of interest" description="Disordered" evidence="1">
    <location>
        <begin position="33"/>
        <end position="72"/>
    </location>
</feature>
<name>A0A678T689_SACOF</name>
<evidence type="ECO:0000256" key="1">
    <source>
        <dbReference type="SAM" id="MobiDB-lite"/>
    </source>
</evidence>
<dbReference type="EMBL" id="MH182562">
    <property type="protein sequence ID" value="AWA44638.1"/>
    <property type="molecule type" value="Genomic_DNA"/>
</dbReference>
<dbReference type="AlphaFoldDB" id="A0A678T689"/>